<sequence length="94" mass="11416">MIVYKNMRWDEIDFNVDNQDIQIKILRKNEALKGKIVKQNDFTKVYRVALNDGREVDIADFDEIDNFFEKNTIIFKNRTGLHREIRRYIDYSLQ</sequence>
<evidence type="ECO:0000313" key="2">
    <source>
        <dbReference type="Proteomes" id="UP000007039"/>
    </source>
</evidence>
<dbReference type="eggNOG" id="ENOG50329Y1">
    <property type="taxonomic scope" value="Bacteria"/>
</dbReference>
<reference key="1">
    <citation type="submission" date="2010-11" db="EMBL/GenBank/DDBJ databases">
        <title>The complete genome of chromosome of Calditerrivibrio nitroreducens DSM 19672.</title>
        <authorList>
            <consortium name="US DOE Joint Genome Institute (JGI-PGF)"/>
            <person name="Lucas S."/>
            <person name="Copeland A."/>
            <person name="Lapidus A."/>
            <person name="Bruce D."/>
            <person name="Goodwin L."/>
            <person name="Pitluck S."/>
            <person name="Kyrpides N."/>
            <person name="Mavromatis K."/>
            <person name="Ivanova N."/>
            <person name="Mikhailova N."/>
            <person name="Zeytun A."/>
            <person name="Brettin T."/>
            <person name="Detter J.C."/>
            <person name="Tapia R."/>
            <person name="Han C."/>
            <person name="Land M."/>
            <person name="Hauser L."/>
            <person name="Markowitz V."/>
            <person name="Cheng J.-F."/>
            <person name="Hugenholtz P."/>
            <person name="Woyke T."/>
            <person name="Wu D."/>
            <person name="Spring S."/>
            <person name="Schroeder M."/>
            <person name="Brambilla E."/>
            <person name="Klenk H.-P."/>
            <person name="Eisen J.A."/>
        </authorList>
    </citation>
    <scope>NUCLEOTIDE SEQUENCE [LARGE SCALE GENOMIC DNA]</scope>
    <source>
        <strain>DSM 19672</strain>
    </source>
</reference>
<dbReference type="HOGENOM" id="CLU_2316148_0_0_0"/>
<dbReference type="KEGG" id="cni:Calni_2043"/>
<gene>
    <name evidence="1" type="ordered locus">Calni_2043</name>
</gene>
<proteinExistence type="predicted"/>
<accession>E4THS6</accession>
<dbReference type="STRING" id="768670.Calni_2043"/>
<keyword evidence="2" id="KW-1185">Reference proteome</keyword>
<dbReference type="AlphaFoldDB" id="E4THS6"/>
<evidence type="ECO:0000313" key="1">
    <source>
        <dbReference type="EMBL" id="ADR19937.1"/>
    </source>
</evidence>
<reference evidence="1 2" key="2">
    <citation type="journal article" date="2011" name="Stand. Genomic Sci.">
        <title>Complete genome sequence of Calditerrivibrio nitroreducens type strain (Yu37-1).</title>
        <authorList>
            <person name="Pitluck S."/>
            <person name="Sikorski J."/>
            <person name="Zeytun A."/>
            <person name="Lapidus A."/>
            <person name="Nolan M."/>
            <person name="Lucas S."/>
            <person name="Hammon N."/>
            <person name="Deshpande S."/>
            <person name="Cheng J.F."/>
            <person name="Tapia R."/>
            <person name="Han C."/>
            <person name="Goodwin L."/>
            <person name="Liolios K."/>
            <person name="Pagani I."/>
            <person name="Ivanova N."/>
            <person name="Mavromatis K."/>
            <person name="Pati A."/>
            <person name="Chen A."/>
            <person name="Palaniappan K."/>
            <person name="Hauser L."/>
            <person name="Chang Y.J."/>
            <person name="Jeffries C.D."/>
            <person name="Detter J.C."/>
            <person name="Brambilla E."/>
            <person name="Djao O.D."/>
            <person name="Rohde M."/>
            <person name="Spring S."/>
            <person name="Goker M."/>
            <person name="Woyke T."/>
            <person name="Bristow J."/>
            <person name="Eisen J.A."/>
            <person name="Markowitz V."/>
            <person name="Hugenholtz P."/>
            <person name="Kyrpides N.C."/>
            <person name="Klenk H.P."/>
            <person name="Land M."/>
        </authorList>
    </citation>
    <scope>NUCLEOTIDE SEQUENCE [LARGE SCALE GENOMIC DNA]</scope>
    <source>
        <strain evidence="2">DSM 19672 / NBRC 101217 / Yu37-1</strain>
    </source>
</reference>
<name>E4THS6_CALNY</name>
<dbReference type="Proteomes" id="UP000007039">
    <property type="component" value="Chromosome"/>
</dbReference>
<dbReference type="EMBL" id="CP002347">
    <property type="protein sequence ID" value="ADR19937.1"/>
    <property type="molecule type" value="Genomic_DNA"/>
</dbReference>
<protein>
    <submittedName>
        <fullName evidence="1">Uncharacterized protein</fullName>
    </submittedName>
</protein>
<organism evidence="1 2">
    <name type="scientific">Calditerrivibrio nitroreducens (strain DSM 19672 / NBRC 101217 / Yu37-1)</name>
    <dbReference type="NCBI Taxonomy" id="768670"/>
    <lineage>
        <taxon>Bacteria</taxon>
        <taxon>Pseudomonadati</taxon>
        <taxon>Deferribacterota</taxon>
        <taxon>Deferribacteres</taxon>
        <taxon>Deferribacterales</taxon>
        <taxon>Calditerrivibrionaceae</taxon>
    </lineage>
</organism>